<organism evidence="2 3">
    <name type="scientific">Agromyces bauzanensis</name>
    <dbReference type="NCBI Taxonomy" id="1308924"/>
    <lineage>
        <taxon>Bacteria</taxon>
        <taxon>Bacillati</taxon>
        <taxon>Actinomycetota</taxon>
        <taxon>Actinomycetes</taxon>
        <taxon>Micrococcales</taxon>
        <taxon>Microbacteriaceae</taxon>
        <taxon>Agromyces</taxon>
    </lineage>
</organism>
<keyword evidence="3" id="KW-1185">Reference proteome</keyword>
<feature type="region of interest" description="Disordered" evidence="1">
    <location>
        <begin position="24"/>
        <end position="64"/>
    </location>
</feature>
<feature type="compositionally biased region" description="Low complexity" evidence="1">
    <location>
        <begin position="153"/>
        <end position="164"/>
    </location>
</feature>
<evidence type="ECO:0000313" key="3">
    <source>
        <dbReference type="Proteomes" id="UP000636956"/>
    </source>
</evidence>
<gene>
    <name evidence="2" type="ORF">GCM10011372_07750</name>
</gene>
<protein>
    <recommendedName>
        <fullName evidence="4">HD domain-containing protein</fullName>
    </recommendedName>
</protein>
<proteinExistence type="predicted"/>
<dbReference type="Gene3D" id="1.10.3210.10">
    <property type="entry name" value="Hypothetical protein af1432"/>
    <property type="match status" value="1"/>
</dbReference>
<comment type="caution">
    <text evidence="2">The sequence shown here is derived from an EMBL/GenBank/DDBJ whole genome shotgun (WGS) entry which is preliminary data.</text>
</comment>
<accession>A0A917PDU0</accession>
<dbReference type="RefSeq" id="WP_229662093.1">
    <property type="nucleotide sequence ID" value="NZ_BAABFW010000009.1"/>
</dbReference>
<reference evidence="2" key="1">
    <citation type="journal article" date="2014" name="Int. J. Syst. Evol. Microbiol.">
        <title>Complete genome sequence of Corynebacterium casei LMG S-19264T (=DSM 44701T), isolated from a smear-ripened cheese.</title>
        <authorList>
            <consortium name="US DOE Joint Genome Institute (JGI-PGF)"/>
            <person name="Walter F."/>
            <person name="Albersmeier A."/>
            <person name="Kalinowski J."/>
            <person name="Ruckert C."/>
        </authorList>
    </citation>
    <scope>NUCLEOTIDE SEQUENCE</scope>
    <source>
        <strain evidence="2">CGMCC 1.8984</strain>
    </source>
</reference>
<feature type="compositionally biased region" description="Acidic residues" evidence="1">
    <location>
        <begin position="204"/>
        <end position="213"/>
    </location>
</feature>
<name>A0A917PDU0_9MICO</name>
<dbReference type="EMBL" id="BMMD01000003">
    <property type="protein sequence ID" value="GGJ72221.1"/>
    <property type="molecule type" value="Genomic_DNA"/>
</dbReference>
<dbReference type="SUPFAM" id="SSF109604">
    <property type="entry name" value="HD-domain/PDEase-like"/>
    <property type="match status" value="1"/>
</dbReference>
<evidence type="ECO:0008006" key="4">
    <source>
        <dbReference type="Google" id="ProtNLM"/>
    </source>
</evidence>
<feature type="region of interest" description="Disordered" evidence="1">
    <location>
        <begin position="153"/>
        <end position="237"/>
    </location>
</feature>
<dbReference type="Proteomes" id="UP000636956">
    <property type="component" value="Unassembled WGS sequence"/>
</dbReference>
<reference evidence="2" key="2">
    <citation type="submission" date="2020-09" db="EMBL/GenBank/DDBJ databases">
        <authorList>
            <person name="Sun Q."/>
            <person name="Zhou Y."/>
        </authorList>
    </citation>
    <scope>NUCLEOTIDE SEQUENCE</scope>
    <source>
        <strain evidence="2">CGMCC 1.8984</strain>
    </source>
</reference>
<feature type="compositionally biased region" description="Low complexity" evidence="1">
    <location>
        <begin position="262"/>
        <end position="285"/>
    </location>
</feature>
<dbReference type="AlphaFoldDB" id="A0A917PDU0"/>
<evidence type="ECO:0000313" key="2">
    <source>
        <dbReference type="EMBL" id="GGJ72221.1"/>
    </source>
</evidence>
<sequence length="441" mass="47492">MTAPFDDEPESGFVLPAAWPDEVAGIDELHELDDGDGRDEGTHGGAHAQPVEIPPVEGPRNPIADRPKYFLSSLEPSGEFDAVIVAVTDGARRRYFTTRDGVRLVELDEGAFERRSEGGARSLLELDERELGELEAELRFVRPVRGRDPIAEAAAEATGAGAEAQEVEAEPRPEADAAAEPGPDDAAHPVPAHATAEDAPVQPETDDETDSEENQMATDAGAGESAEAPTEAEEVDRVTEEFEEIVLAARRSTFEVPRVATAAPDAAGATSTPDVAGATEPDATPASPPAALPASDAIEQVALARGIAFIAHRGQLDRNGAPYVDHPGRIAERFDPATEPIEAASAWLHDVLEDTPITAQELFEAGVLPEIIDVVQLLTRTPDVASDEYYARIRVNPIARRVKLADIDDNTARWRLRRLDYEVQLRLIEKYRLARRALGSA</sequence>
<evidence type="ECO:0000256" key="1">
    <source>
        <dbReference type="SAM" id="MobiDB-lite"/>
    </source>
</evidence>
<feature type="region of interest" description="Disordered" evidence="1">
    <location>
        <begin position="262"/>
        <end position="291"/>
    </location>
</feature>